<evidence type="ECO:0000256" key="3">
    <source>
        <dbReference type="SAM" id="MobiDB-lite"/>
    </source>
</evidence>
<evidence type="ECO:0000256" key="1">
    <source>
        <dbReference type="ARBA" id="ARBA00023016"/>
    </source>
</evidence>
<dbReference type="GO" id="GO:0034605">
    <property type="term" value="P:cellular response to heat"/>
    <property type="evidence" value="ECO:0007669"/>
    <property type="project" value="TreeGrafter"/>
</dbReference>
<name>A0A5J5A477_9ASTE</name>
<accession>A0A5J5A477</accession>
<evidence type="ECO:0000259" key="4">
    <source>
        <dbReference type="SMART" id="SM00415"/>
    </source>
</evidence>
<dbReference type="EMBL" id="CM018046">
    <property type="protein sequence ID" value="KAA8525149.1"/>
    <property type="molecule type" value="Genomic_DNA"/>
</dbReference>
<dbReference type="SMART" id="SM00415">
    <property type="entry name" value="HSF"/>
    <property type="match status" value="1"/>
</dbReference>
<protein>
    <recommendedName>
        <fullName evidence="4">HSF-type DNA-binding domain-containing protein</fullName>
    </recommendedName>
</protein>
<dbReference type="PANTHER" id="PTHR10015">
    <property type="entry name" value="HEAT SHOCK TRANSCRIPTION FACTOR"/>
    <property type="match status" value="1"/>
</dbReference>
<dbReference type="Proteomes" id="UP000325577">
    <property type="component" value="Linkage Group LG3"/>
</dbReference>
<evidence type="ECO:0000313" key="6">
    <source>
        <dbReference type="Proteomes" id="UP000325577"/>
    </source>
</evidence>
<dbReference type="AlphaFoldDB" id="A0A5J5A477"/>
<feature type="compositionally biased region" description="Polar residues" evidence="3">
    <location>
        <begin position="1"/>
        <end position="18"/>
    </location>
</feature>
<dbReference type="GO" id="GO:0000978">
    <property type="term" value="F:RNA polymerase II cis-regulatory region sequence-specific DNA binding"/>
    <property type="evidence" value="ECO:0007669"/>
    <property type="project" value="TreeGrafter"/>
</dbReference>
<evidence type="ECO:0000256" key="2">
    <source>
        <dbReference type="ARBA" id="ARBA00023125"/>
    </source>
</evidence>
<keyword evidence="1" id="KW-0346">Stress response</keyword>
<feature type="compositionally biased region" description="Low complexity" evidence="3">
    <location>
        <begin position="19"/>
        <end position="39"/>
    </location>
</feature>
<dbReference type="PANTHER" id="PTHR10015:SF338">
    <property type="entry name" value="HEAT STRESS TRANSCRIPTION FACTOR A-2"/>
    <property type="match status" value="1"/>
</dbReference>
<dbReference type="GO" id="GO:0006357">
    <property type="term" value="P:regulation of transcription by RNA polymerase II"/>
    <property type="evidence" value="ECO:0007669"/>
    <property type="project" value="TreeGrafter"/>
</dbReference>
<evidence type="ECO:0000313" key="5">
    <source>
        <dbReference type="EMBL" id="KAA8525149.1"/>
    </source>
</evidence>
<sequence>MSTLSTRSPSMRQLSKTKPVSSQSHASSPPSHSKSLSIPDTVHAGSLPLVVDFSLETFPHNAPLPSSTSDSAPSSDDTKCFATQGFRKVDPDLWEFANEGFLGGQKHLLKTIKRRRNVLHSIQPQGGGACIELGQYGMEKELQRLRRDRNVLMAEIVKIRQQQQNSRDQIIAMEDRVRSTERKQHQIMSFLAKVFSNTSFIQQYMEKYVYKRAQECIDIGRKRRLTLCPRTENLEEEVVSVAMGSGQVLNYESQEQEELTNIESDMGTLFSAAMDNESSSDMKDLEVASFPTSATNFDYVNETTWEELFPEDLIADNEMEEVLVVDQPEIDTEVEELVVKSPDWAEDFLDLVD</sequence>
<proteinExistence type="predicted"/>
<reference evidence="5 6" key="1">
    <citation type="submission" date="2019-09" db="EMBL/GenBank/DDBJ databases">
        <title>A chromosome-level genome assembly of the Chinese tupelo Nyssa sinensis.</title>
        <authorList>
            <person name="Yang X."/>
            <person name="Kang M."/>
            <person name="Yang Y."/>
            <person name="Xiong H."/>
            <person name="Wang M."/>
            <person name="Zhang Z."/>
            <person name="Wang Z."/>
            <person name="Wu H."/>
            <person name="Ma T."/>
            <person name="Liu J."/>
            <person name="Xi Z."/>
        </authorList>
    </citation>
    <scope>NUCLEOTIDE SEQUENCE [LARGE SCALE GENOMIC DNA]</scope>
    <source>
        <strain evidence="5">J267</strain>
        <tissue evidence="5">Leaf</tissue>
    </source>
</reference>
<keyword evidence="6" id="KW-1185">Reference proteome</keyword>
<feature type="region of interest" description="Disordered" evidence="3">
    <location>
        <begin position="1"/>
        <end position="40"/>
    </location>
</feature>
<dbReference type="OrthoDB" id="60033at2759"/>
<gene>
    <name evidence="5" type="ORF">F0562_006987</name>
</gene>
<dbReference type="InterPro" id="IPR000232">
    <property type="entry name" value="HSF_DNA-bd"/>
</dbReference>
<feature type="domain" description="HSF-type DNA-binding" evidence="4">
    <location>
        <begin position="54"/>
        <end position="115"/>
    </location>
</feature>
<organism evidence="5 6">
    <name type="scientific">Nyssa sinensis</name>
    <dbReference type="NCBI Taxonomy" id="561372"/>
    <lineage>
        <taxon>Eukaryota</taxon>
        <taxon>Viridiplantae</taxon>
        <taxon>Streptophyta</taxon>
        <taxon>Embryophyta</taxon>
        <taxon>Tracheophyta</taxon>
        <taxon>Spermatophyta</taxon>
        <taxon>Magnoliopsida</taxon>
        <taxon>eudicotyledons</taxon>
        <taxon>Gunneridae</taxon>
        <taxon>Pentapetalae</taxon>
        <taxon>asterids</taxon>
        <taxon>Cornales</taxon>
        <taxon>Nyssaceae</taxon>
        <taxon>Nyssa</taxon>
    </lineage>
</organism>
<keyword evidence="2" id="KW-0238">DNA-binding</keyword>
<dbReference type="GO" id="GO:0003700">
    <property type="term" value="F:DNA-binding transcription factor activity"/>
    <property type="evidence" value="ECO:0007669"/>
    <property type="project" value="InterPro"/>
</dbReference>
<dbReference type="GO" id="GO:0005634">
    <property type="term" value="C:nucleus"/>
    <property type="evidence" value="ECO:0007669"/>
    <property type="project" value="TreeGrafter"/>
</dbReference>